<dbReference type="Proteomes" id="UP001152523">
    <property type="component" value="Unassembled WGS sequence"/>
</dbReference>
<evidence type="ECO:0000259" key="1">
    <source>
        <dbReference type="Pfam" id="PF14111"/>
    </source>
</evidence>
<accession>A0AAV0FYL1</accession>
<gene>
    <name evidence="2" type="ORF">CEPIT_LOCUS38241</name>
</gene>
<comment type="caution">
    <text evidence="2">The sequence shown here is derived from an EMBL/GenBank/DDBJ whole genome shotgun (WGS) entry which is preliminary data.</text>
</comment>
<reference evidence="2" key="1">
    <citation type="submission" date="2022-07" db="EMBL/GenBank/DDBJ databases">
        <authorList>
            <person name="Macas J."/>
            <person name="Novak P."/>
            <person name="Neumann P."/>
        </authorList>
    </citation>
    <scope>NUCLEOTIDE SEQUENCE</scope>
</reference>
<keyword evidence="3" id="KW-1185">Reference proteome</keyword>
<dbReference type="PANTHER" id="PTHR31286:SF168">
    <property type="entry name" value="DUF4283 DOMAIN-CONTAINING PROTEIN"/>
    <property type="match status" value="1"/>
</dbReference>
<proteinExistence type="predicted"/>
<organism evidence="2 3">
    <name type="scientific">Cuscuta epithymum</name>
    <dbReference type="NCBI Taxonomy" id="186058"/>
    <lineage>
        <taxon>Eukaryota</taxon>
        <taxon>Viridiplantae</taxon>
        <taxon>Streptophyta</taxon>
        <taxon>Embryophyta</taxon>
        <taxon>Tracheophyta</taxon>
        <taxon>Spermatophyta</taxon>
        <taxon>Magnoliopsida</taxon>
        <taxon>eudicotyledons</taxon>
        <taxon>Gunneridae</taxon>
        <taxon>Pentapetalae</taxon>
        <taxon>asterids</taxon>
        <taxon>lamiids</taxon>
        <taxon>Solanales</taxon>
        <taxon>Convolvulaceae</taxon>
        <taxon>Cuscuteae</taxon>
        <taxon>Cuscuta</taxon>
        <taxon>Cuscuta subgen. Cuscuta</taxon>
    </lineage>
</organism>
<dbReference type="InterPro" id="IPR040256">
    <property type="entry name" value="At4g02000-like"/>
</dbReference>
<evidence type="ECO:0000313" key="2">
    <source>
        <dbReference type="EMBL" id="CAH9140304.1"/>
    </source>
</evidence>
<dbReference type="Pfam" id="PF14111">
    <property type="entry name" value="DUF4283"/>
    <property type="match status" value="1"/>
</dbReference>
<dbReference type="InterPro" id="IPR025558">
    <property type="entry name" value="DUF4283"/>
</dbReference>
<dbReference type="PANTHER" id="PTHR31286">
    <property type="entry name" value="GLYCINE-RICH CELL WALL STRUCTURAL PROTEIN 1.8-LIKE"/>
    <property type="match status" value="1"/>
</dbReference>
<dbReference type="AlphaFoldDB" id="A0AAV0FYL1"/>
<evidence type="ECO:0000313" key="3">
    <source>
        <dbReference type="Proteomes" id="UP001152523"/>
    </source>
</evidence>
<dbReference type="EMBL" id="CAMAPF010001023">
    <property type="protein sequence ID" value="CAH9140304.1"/>
    <property type="molecule type" value="Genomic_DNA"/>
</dbReference>
<feature type="domain" description="DUF4283" evidence="1">
    <location>
        <begin position="3"/>
        <end position="82"/>
    </location>
</feature>
<sequence length="118" mass="13754">MVEMWGYCLVGCFTGHFPGLKAIHELKVKWGVKCQIRSHDKGWVIFKFQTDVDRMKVLNEGPYTIFGKLLMLKVLSEDFTFDDEEFLKVPIWVKFPHLPMKLWNKDAMSEVASMVGCH</sequence>
<name>A0AAV0FYL1_9ASTE</name>
<protein>
    <recommendedName>
        <fullName evidence="1">DUF4283 domain-containing protein</fullName>
    </recommendedName>
</protein>